<protein>
    <submittedName>
        <fullName evidence="1">Uncharacterized protein MANES_08G068300</fullName>
    </submittedName>
</protein>
<reference evidence="1" key="1">
    <citation type="submission" date="2018-02" db="EMBL/GenBank/DDBJ databases">
        <title>Rhizophora mucronata_Transcriptome.</title>
        <authorList>
            <person name="Meera S.P."/>
            <person name="Sreeshan A."/>
            <person name="Augustine A."/>
        </authorList>
    </citation>
    <scope>NUCLEOTIDE SEQUENCE</scope>
    <source>
        <tissue evidence="1">Leaf</tissue>
    </source>
</reference>
<dbReference type="EMBL" id="GGEC01002215">
    <property type="protein sequence ID" value="MBW82698.1"/>
    <property type="molecule type" value="Transcribed_RNA"/>
</dbReference>
<dbReference type="AlphaFoldDB" id="A0A2P2INA5"/>
<evidence type="ECO:0000313" key="1">
    <source>
        <dbReference type="EMBL" id="MBW82698.1"/>
    </source>
</evidence>
<sequence>MKIIPREMRGRDCQKLKLCSYRPQRLSCTADQINVNLWTV</sequence>
<proteinExistence type="predicted"/>
<accession>A0A2P2INA5</accession>
<organism evidence="1">
    <name type="scientific">Rhizophora mucronata</name>
    <name type="common">Asiatic mangrove</name>
    <dbReference type="NCBI Taxonomy" id="61149"/>
    <lineage>
        <taxon>Eukaryota</taxon>
        <taxon>Viridiplantae</taxon>
        <taxon>Streptophyta</taxon>
        <taxon>Embryophyta</taxon>
        <taxon>Tracheophyta</taxon>
        <taxon>Spermatophyta</taxon>
        <taxon>Magnoliopsida</taxon>
        <taxon>eudicotyledons</taxon>
        <taxon>Gunneridae</taxon>
        <taxon>Pentapetalae</taxon>
        <taxon>rosids</taxon>
        <taxon>fabids</taxon>
        <taxon>Malpighiales</taxon>
        <taxon>Rhizophoraceae</taxon>
        <taxon>Rhizophora</taxon>
    </lineage>
</organism>
<name>A0A2P2INA5_RHIMU</name>